<feature type="domain" description="Nudix hydrolase" evidence="3">
    <location>
        <begin position="7"/>
        <end position="139"/>
    </location>
</feature>
<dbReference type="RefSeq" id="WP_182534937.1">
    <property type="nucleotide sequence ID" value="NZ_JACJIP010000007.1"/>
</dbReference>
<accession>A0A7W3XQY1</accession>
<dbReference type="Gene3D" id="3.90.79.10">
    <property type="entry name" value="Nucleoside Triphosphate Pyrophosphohydrolase"/>
    <property type="match status" value="1"/>
</dbReference>
<evidence type="ECO:0000256" key="1">
    <source>
        <dbReference type="ARBA" id="ARBA00001946"/>
    </source>
</evidence>
<dbReference type="InterPro" id="IPR015797">
    <property type="entry name" value="NUDIX_hydrolase-like_dom_sf"/>
</dbReference>
<name>A0A7W3XQY1_9BACL</name>
<evidence type="ECO:0000256" key="2">
    <source>
        <dbReference type="ARBA" id="ARBA00022801"/>
    </source>
</evidence>
<comment type="cofactor">
    <cofactor evidence="1">
        <name>Mg(2+)</name>
        <dbReference type="ChEBI" id="CHEBI:18420"/>
    </cofactor>
</comment>
<gene>
    <name evidence="4" type="ORF">FHR92_001426</name>
</gene>
<dbReference type="AlphaFoldDB" id="A0A7W3XQY1"/>
<dbReference type="Pfam" id="PF00293">
    <property type="entry name" value="NUDIX"/>
    <property type="match status" value="1"/>
</dbReference>
<dbReference type="InterPro" id="IPR020084">
    <property type="entry name" value="NUDIX_hydrolase_CS"/>
</dbReference>
<keyword evidence="2" id="KW-0378">Hydrolase</keyword>
<keyword evidence="5" id="KW-1185">Reference proteome</keyword>
<sequence length="147" mass="16833">MDAKRFLLRCAVNLILLENEKVLLLLRGNTGFGDGNYGVIGGHIDGDETAREAVIREAQEEVNIHLNPECIKFVGTIHRKLSHCEYIDLFFVAESWSGLLENKEPVKHVHYKWFELNSLPHNTMPLVNTAISNYVNGIFYDEFGWDE</sequence>
<evidence type="ECO:0000313" key="5">
    <source>
        <dbReference type="Proteomes" id="UP000567067"/>
    </source>
</evidence>
<dbReference type="SUPFAM" id="SSF55811">
    <property type="entry name" value="Nudix"/>
    <property type="match status" value="1"/>
</dbReference>
<evidence type="ECO:0000313" key="4">
    <source>
        <dbReference type="EMBL" id="MBA9084964.1"/>
    </source>
</evidence>
<dbReference type="InterPro" id="IPR000086">
    <property type="entry name" value="NUDIX_hydrolase_dom"/>
</dbReference>
<dbReference type="PROSITE" id="PS00893">
    <property type="entry name" value="NUDIX_BOX"/>
    <property type="match status" value="1"/>
</dbReference>
<protein>
    <submittedName>
        <fullName evidence="4">ADP-ribose pyrophosphatase YjhB (NUDIX family)</fullName>
    </submittedName>
</protein>
<dbReference type="PANTHER" id="PTHR43046">
    <property type="entry name" value="GDP-MANNOSE MANNOSYL HYDROLASE"/>
    <property type="match status" value="1"/>
</dbReference>
<reference evidence="4 5" key="1">
    <citation type="submission" date="2020-08" db="EMBL/GenBank/DDBJ databases">
        <title>Genomic Encyclopedia of Type Strains, Phase III (KMG-III): the genomes of soil and plant-associated and newly described type strains.</title>
        <authorList>
            <person name="Whitman W."/>
        </authorList>
    </citation>
    <scope>NUCLEOTIDE SEQUENCE [LARGE SCALE GENOMIC DNA]</scope>
    <source>
        <strain evidence="4 5">CECT 8693</strain>
    </source>
</reference>
<evidence type="ECO:0000259" key="3">
    <source>
        <dbReference type="PROSITE" id="PS51462"/>
    </source>
</evidence>
<dbReference type="Proteomes" id="UP000567067">
    <property type="component" value="Unassembled WGS sequence"/>
</dbReference>
<proteinExistence type="predicted"/>
<dbReference type="EMBL" id="JACJIP010000007">
    <property type="protein sequence ID" value="MBA9084964.1"/>
    <property type="molecule type" value="Genomic_DNA"/>
</dbReference>
<dbReference type="PANTHER" id="PTHR43046:SF16">
    <property type="entry name" value="ADP-RIBOSE PYROPHOSPHATASE YJHB-RELATED"/>
    <property type="match status" value="1"/>
</dbReference>
<dbReference type="GO" id="GO:0016787">
    <property type="term" value="F:hydrolase activity"/>
    <property type="evidence" value="ECO:0007669"/>
    <property type="project" value="UniProtKB-KW"/>
</dbReference>
<comment type="caution">
    <text evidence="4">The sequence shown here is derived from an EMBL/GenBank/DDBJ whole genome shotgun (WGS) entry which is preliminary data.</text>
</comment>
<organism evidence="4 5">
    <name type="scientific">Fontibacillus solani</name>
    <dbReference type="NCBI Taxonomy" id="1572857"/>
    <lineage>
        <taxon>Bacteria</taxon>
        <taxon>Bacillati</taxon>
        <taxon>Bacillota</taxon>
        <taxon>Bacilli</taxon>
        <taxon>Bacillales</taxon>
        <taxon>Paenibacillaceae</taxon>
        <taxon>Fontibacillus</taxon>
    </lineage>
</organism>
<dbReference type="PROSITE" id="PS51462">
    <property type="entry name" value="NUDIX"/>
    <property type="match status" value="1"/>
</dbReference>